<gene>
    <name evidence="2" type="ORF">HMPREF9336_00589</name>
</gene>
<feature type="compositionally biased region" description="Basic and acidic residues" evidence="1">
    <location>
        <begin position="153"/>
        <end position="165"/>
    </location>
</feature>
<keyword evidence="3" id="KW-1185">Reference proteome</keyword>
<dbReference type="OrthoDB" id="4762950at2"/>
<evidence type="ECO:0000313" key="3">
    <source>
        <dbReference type="Proteomes" id="UP000004816"/>
    </source>
</evidence>
<name>E5XM69_SEGRC</name>
<proteinExistence type="predicted"/>
<comment type="caution">
    <text evidence="2">The sequence shown here is derived from an EMBL/GenBank/DDBJ whole genome shotgun (WGS) entry which is preliminary data.</text>
</comment>
<evidence type="ECO:0000256" key="1">
    <source>
        <dbReference type="SAM" id="MobiDB-lite"/>
    </source>
</evidence>
<dbReference type="HOGENOM" id="CLU_1309404_0_0_11"/>
<organism evidence="2 3">
    <name type="scientific">Segniliparus rugosus (strain ATCC BAA-974 / DSM 45345 / CCUG 50838 / CIP 108380 / JCM 13579 / CDC 945)</name>
    <dbReference type="NCBI Taxonomy" id="679197"/>
    <lineage>
        <taxon>Bacteria</taxon>
        <taxon>Bacillati</taxon>
        <taxon>Actinomycetota</taxon>
        <taxon>Actinomycetes</taxon>
        <taxon>Mycobacteriales</taxon>
        <taxon>Segniliparaceae</taxon>
        <taxon>Segniliparus</taxon>
    </lineage>
</organism>
<feature type="region of interest" description="Disordered" evidence="1">
    <location>
        <begin position="147"/>
        <end position="183"/>
    </location>
</feature>
<evidence type="ECO:0000313" key="2">
    <source>
        <dbReference type="EMBL" id="EFV14559.2"/>
    </source>
</evidence>
<dbReference type="EMBL" id="ACZI02000003">
    <property type="protein sequence ID" value="EFV14559.2"/>
    <property type="molecule type" value="Genomic_DNA"/>
</dbReference>
<dbReference type="Proteomes" id="UP000004816">
    <property type="component" value="Unassembled WGS sequence"/>
</dbReference>
<dbReference type="AlphaFoldDB" id="E5XM69"/>
<accession>E5XM69</accession>
<reference evidence="2 3" key="1">
    <citation type="journal article" date="2011" name="Stand. Genomic Sci.">
        <title>High quality draft genome sequence of Segniliparus rugosus CDC 945(T)= (ATCC BAA-974(T)).</title>
        <authorList>
            <person name="Earl A.M."/>
            <person name="Desjardins C.A."/>
            <person name="Fitzgerald M.G."/>
            <person name="Arachchi H.M."/>
            <person name="Zeng Q."/>
            <person name="Mehta T."/>
            <person name="Griggs A."/>
            <person name="Birren B.W."/>
            <person name="Toney N.C."/>
            <person name="Carr J."/>
            <person name="Posey J."/>
            <person name="Butler W.R."/>
        </authorList>
    </citation>
    <scope>NUCLEOTIDE SEQUENCE [LARGE SCALE GENOMIC DNA]</scope>
    <source>
        <strain evidence="3">ATCC BAA-974 / DSM 45345 / CCUG 50838 / CIP 108380 / JCM 13579 / CDC 945</strain>
    </source>
</reference>
<sequence length="216" mass="23303">MKSPVAARRPPSFFRSNTKRWSEVPVPGGGYAGLADEIAAAQRAGWSVTGVYCSSSSGFHGDTPFRPTPRRETDIAYAVDRILVGFAKPAADLDHAAAAYLFEELWEQPDEHVVDYSVEGRIVVGAVAPHHADKGWPAYQPVPLADTCIADPSHPRLPAEADMEPKANPPPPKSSGYGEPLDESGKPFITWDYLNRSALSALNKPDPSSPTVTPTR</sequence>
<protein>
    <submittedName>
        <fullName evidence="2">Uncharacterized protein</fullName>
    </submittedName>
</protein>